<comment type="caution">
    <text evidence="1">The sequence shown here is derived from an EMBL/GenBank/DDBJ whole genome shotgun (WGS) entry which is preliminary data.</text>
</comment>
<name>A0A8K1FQT9_PYTOL</name>
<dbReference type="Proteomes" id="UP000794436">
    <property type="component" value="Unassembled WGS sequence"/>
</dbReference>
<keyword evidence="2" id="KW-1185">Reference proteome</keyword>
<organism evidence="1 2">
    <name type="scientific">Pythium oligandrum</name>
    <name type="common">Mycoparasitic fungus</name>
    <dbReference type="NCBI Taxonomy" id="41045"/>
    <lineage>
        <taxon>Eukaryota</taxon>
        <taxon>Sar</taxon>
        <taxon>Stramenopiles</taxon>
        <taxon>Oomycota</taxon>
        <taxon>Peronosporomycetes</taxon>
        <taxon>Pythiales</taxon>
        <taxon>Pythiaceae</taxon>
        <taxon>Pythium</taxon>
    </lineage>
</organism>
<evidence type="ECO:0000313" key="2">
    <source>
        <dbReference type="Proteomes" id="UP000794436"/>
    </source>
</evidence>
<evidence type="ECO:0000313" key="1">
    <source>
        <dbReference type="EMBL" id="TMW69779.1"/>
    </source>
</evidence>
<dbReference type="AlphaFoldDB" id="A0A8K1FQT9"/>
<dbReference type="OrthoDB" id="6121258at2759"/>
<proteinExistence type="predicted"/>
<dbReference type="EMBL" id="SPLM01000001">
    <property type="protein sequence ID" value="TMW69779.1"/>
    <property type="molecule type" value="Genomic_DNA"/>
</dbReference>
<reference evidence="1" key="1">
    <citation type="submission" date="2019-03" db="EMBL/GenBank/DDBJ databases">
        <title>Long read genome sequence of the mycoparasitic Pythium oligandrum ATCC 38472 isolated from sugarbeet rhizosphere.</title>
        <authorList>
            <person name="Gaulin E."/>
        </authorList>
    </citation>
    <scope>NUCLEOTIDE SEQUENCE</scope>
    <source>
        <strain evidence="1">ATCC 38472_TT</strain>
    </source>
</reference>
<gene>
    <name evidence="1" type="ORF">Poli38472_001935</name>
</gene>
<accession>A0A8K1FQT9</accession>
<sequence>MEVFWVLPSGPLSTDEMAGWVSVEDENEIPLGYCLSENLAPIPCQSSFFSFGVLSNNGTNSSGYANGETKDGHVSRVTNFSTAVLHRYSMKGAEMLISNKNRDAYWSVNSTTGRLTVVKQDKASLFRMYKLVGGQGPVLLKTGSFYLALGDSGMYGSQVITSEHMLFPAQPTYGDPVGIVDALDAEIMGSRFQSLSNGGELYPVWMAYDLALVIPLRDLPEAPDFVDFTMENATAFDLIPMFTKFFHLVANRMVKAYNHYPSLAPSYPGDLAFINITRLMDGYPTSFRLPSDNVTWLVDHGWLANVEQAKQVTFVKAFRLFLPPRFAHYDKEPASVELVVKSHSLSDLGPARNGKKYEIPRVQYKTEYTYGAWHETPQLYERVVYHECNANLPPYCVRSRGIAQTNTDILPSLFSEWEVTAQLNRNASSIRIGYRHAVTPLLLHAQVELEHVVDQPGPVASLIDTSALPASRRELADDQVACCAEKDEYHARLGSSAVCLPCPAGSISQLGGLYCVVDPRVGG</sequence>
<protein>
    <submittedName>
        <fullName evidence="1">Uncharacterized protein</fullName>
    </submittedName>
</protein>